<dbReference type="SUPFAM" id="SSF51679">
    <property type="entry name" value="Bacterial luciferase-like"/>
    <property type="match status" value="1"/>
</dbReference>
<organism evidence="3 4">
    <name type="scientific">Occultella aeris</name>
    <dbReference type="NCBI Taxonomy" id="2761496"/>
    <lineage>
        <taxon>Bacteria</taxon>
        <taxon>Bacillati</taxon>
        <taxon>Actinomycetota</taxon>
        <taxon>Actinomycetes</taxon>
        <taxon>Micrococcales</taxon>
        <taxon>Ruaniaceae</taxon>
        <taxon>Occultella</taxon>
    </lineage>
</organism>
<dbReference type="Pfam" id="PF00296">
    <property type="entry name" value="Bac_luciferase"/>
    <property type="match status" value="1"/>
</dbReference>
<keyword evidence="4" id="KW-1185">Reference proteome</keyword>
<dbReference type="EC" id="1.1.98.2" evidence="3"/>
<dbReference type="InterPro" id="IPR011251">
    <property type="entry name" value="Luciferase-like_dom"/>
</dbReference>
<dbReference type="InterPro" id="IPR050564">
    <property type="entry name" value="F420-G6PD/mer"/>
</dbReference>
<dbReference type="PANTHER" id="PTHR43244:SF1">
    <property type="entry name" value="5,10-METHYLENETETRAHYDROMETHANOPTERIN REDUCTASE"/>
    <property type="match status" value="1"/>
</dbReference>
<evidence type="ECO:0000259" key="2">
    <source>
        <dbReference type="Pfam" id="PF00296"/>
    </source>
</evidence>
<dbReference type="AlphaFoldDB" id="A0A7M4DES4"/>
<reference evidence="3 4" key="1">
    <citation type="submission" date="2019-11" db="EMBL/GenBank/DDBJ databases">
        <authorList>
            <person name="Criscuolo A."/>
        </authorList>
    </citation>
    <scope>NUCLEOTIDE SEQUENCE [LARGE SCALE GENOMIC DNA]</scope>
    <source>
        <strain evidence="3">CIP111667</strain>
    </source>
</reference>
<accession>A0A7M4DES4</accession>
<dbReference type="Gene3D" id="3.20.20.30">
    <property type="entry name" value="Luciferase-like domain"/>
    <property type="match status" value="1"/>
</dbReference>
<dbReference type="InterPro" id="IPR036661">
    <property type="entry name" value="Luciferase-like_sf"/>
</dbReference>
<evidence type="ECO:0000313" key="4">
    <source>
        <dbReference type="Proteomes" id="UP000419743"/>
    </source>
</evidence>
<gene>
    <name evidence="3" type="primary">fgd1_1</name>
    <name evidence="3" type="ORF">HALOF300_00615</name>
</gene>
<dbReference type="GO" id="GO:0052749">
    <property type="term" value="F:glucose-6-phosphate dehydrogenase (coenzyme F420) activity"/>
    <property type="evidence" value="ECO:0007669"/>
    <property type="project" value="UniProtKB-EC"/>
</dbReference>
<evidence type="ECO:0000256" key="1">
    <source>
        <dbReference type="ARBA" id="ARBA00023002"/>
    </source>
</evidence>
<dbReference type="GO" id="GO:0016705">
    <property type="term" value="F:oxidoreductase activity, acting on paired donors, with incorporation or reduction of molecular oxygen"/>
    <property type="evidence" value="ECO:0007669"/>
    <property type="project" value="InterPro"/>
</dbReference>
<dbReference type="CDD" id="cd01097">
    <property type="entry name" value="Tetrahydromethanopterin_reductase"/>
    <property type="match status" value="1"/>
</dbReference>
<proteinExistence type="predicted"/>
<dbReference type="PANTHER" id="PTHR43244">
    <property type="match status" value="1"/>
</dbReference>
<keyword evidence="1 3" id="KW-0560">Oxidoreductase</keyword>
<sequence>MPDYGHDLTFGTFITPTNAAPAKVVDLAKATEAAGLDLATFQDHPYQAAFLDTWTLLSYVAAQTERISLSANVINLPLRPPAVLARAAASLDLLSGGRFELGLGAGAFWDAIEAMGGPRRTPGESITALSEGIDIIRGLWDTSTRERLVVDGTFYRVDGPKRGPAPAHDIQIWLGAYKPRMLRLIGRKADGWLPSLGYVKDLNDLTTSNATIDEAAIAAGRTPGDVRRLLNIGGAFSSQRSDRLLAGPPEQWAEQLADLTLSYGFSTYILSGDDAQAMMILGQEVAPAVRELVRGERGADQTDATPAVGH</sequence>
<dbReference type="Proteomes" id="UP000419743">
    <property type="component" value="Unassembled WGS sequence"/>
</dbReference>
<dbReference type="EMBL" id="CACRYJ010000010">
    <property type="protein sequence ID" value="VZO35417.1"/>
    <property type="molecule type" value="Genomic_DNA"/>
</dbReference>
<comment type="caution">
    <text evidence="3">The sequence shown here is derived from an EMBL/GenBank/DDBJ whole genome shotgun (WGS) entry which is preliminary data.</text>
</comment>
<protein>
    <submittedName>
        <fullName evidence="3">F420-dependent glucose-6-phosphate dehydrogenase</fullName>
        <ecNumber evidence="3">1.1.98.2</ecNumber>
    </submittedName>
</protein>
<evidence type="ECO:0000313" key="3">
    <source>
        <dbReference type="EMBL" id="VZO35417.1"/>
    </source>
</evidence>
<name>A0A7M4DES4_9MICO</name>
<dbReference type="RefSeq" id="WP_156739179.1">
    <property type="nucleotide sequence ID" value="NZ_CACRYJ010000010.1"/>
</dbReference>
<feature type="domain" description="Luciferase-like" evidence="2">
    <location>
        <begin position="10"/>
        <end position="231"/>
    </location>
</feature>